<organism evidence="2 3">
    <name type="scientific">Spodoptera frugiperda</name>
    <name type="common">Fall armyworm</name>
    <dbReference type="NCBI Taxonomy" id="7108"/>
    <lineage>
        <taxon>Eukaryota</taxon>
        <taxon>Metazoa</taxon>
        <taxon>Ecdysozoa</taxon>
        <taxon>Arthropoda</taxon>
        <taxon>Hexapoda</taxon>
        <taxon>Insecta</taxon>
        <taxon>Pterygota</taxon>
        <taxon>Neoptera</taxon>
        <taxon>Endopterygota</taxon>
        <taxon>Lepidoptera</taxon>
        <taxon>Glossata</taxon>
        <taxon>Ditrysia</taxon>
        <taxon>Noctuoidea</taxon>
        <taxon>Noctuidae</taxon>
        <taxon>Amphipyrinae</taxon>
        <taxon>Spodoptera</taxon>
    </lineage>
</organism>
<keyword evidence="1" id="KW-0732">Signal</keyword>
<evidence type="ECO:0000313" key="3">
    <source>
        <dbReference type="RefSeq" id="XP_035455627.1"/>
    </source>
</evidence>
<accession>A0A9R0DJ83</accession>
<feature type="chain" id="PRO_5040136868" evidence="1">
    <location>
        <begin position="25"/>
        <end position="141"/>
    </location>
</feature>
<dbReference type="GeneID" id="118279891"/>
<evidence type="ECO:0000256" key="1">
    <source>
        <dbReference type="SAM" id="SignalP"/>
    </source>
</evidence>
<keyword evidence="2" id="KW-1185">Reference proteome</keyword>
<protein>
    <submittedName>
        <fullName evidence="3">Uncharacterized protein LOC118279891</fullName>
    </submittedName>
</protein>
<name>A0A9R0DJ83_SPOFR</name>
<feature type="signal peptide" evidence="1">
    <location>
        <begin position="1"/>
        <end position="24"/>
    </location>
</feature>
<proteinExistence type="predicted"/>
<sequence>MPVLNTFTLHMTFFLISQCYFTTAMSTTAVTEASKTKTRVSSFDHNIINKLFPSDDVKCAGNTDKINRYKRQGPAGISPPAMIRLFLKLVKNLLFGQFEDINHPMSKQNVEPVLINMKKGYFPYMYEKDADTNGNQLYHGK</sequence>
<reference evidence="3" key="1">
    <citation type="submission" date="2025-08" db="UniProtKB">
        <authorList>
            <consortium name="RefSeq"/>
        </authorList>
    </citation>
    <scope>IDENTIFICATION</scope>
    <source>
        <tissue evidence="3">Whole larval tissue</tissue>
    </source>
</reference>
<evidence type="ECO:0000313" key="2">
    <source>
        <dbReference type="Proteomes" id="UP000829999"/>
    </source>
</evidence>
<gene>
    <name evidence="3" type="primary">LOC118279891</name>
</gene>
<dbReference type="Proteomes" id="UP000829999">
    <property type="component" value="Chromosome 15"/>
</dbReference>
<dbReference type="RefSeq" id="XP_035455627.1">
    <property type="nucleotide sequence ID" value="XM_035599734.2"/>
</dbReference>
<dbReference type="AlphaFoldDB" id="A0A9R0DJ83"/>